<dbReference type="OrthoDB" id="409948at2759"/>
<evidence type="ECO:0000256" key="4">
    <source>
        <dbReference type="ARBA" id="ARBA00022989"/>
    </source>
</evidence>
<evidence type="ECO:0000256" key="2">
    <source>
        <dbReference type="ARBA" id="ARBA00022692"/>
    </source>
</evidence>
<dbReference type="InterPro" id="IPR018108">
    <property type="entry name" value="MCP_transmembrane"/>
</dbReference>
<keyword evidence="5 6" id="KW-0472">Membrane</keyword>
<dbReference type="PANTHER" id="PTHR47567">
    <property type="entry name" value="MITOCHONDRIAL SUBSTRATE/SOLUTE CARRIER"/>
    <property type="match status" value="1"/>
</dbReference>
<feature type="transmembrane region" description="Helical" evidence="9">
    <location>
        <begin position="85"/>
        <end position="103"/>
    </location>
</feature>
<dbReference type="GeneID" id="28852666"/>
<keyword evidence="3" id="KW-0999">Mitochondrion inner membrane</keyword>
<gene>
    <name evidence="10" type="ORF">VFPPC_10275</name>
</gene>
<feature type="transmembrane region" description="Helical" evidence="9">
    <location>
        <begin position="219"/>
        <end position="242"/>
    </location>
</feature>
<evidence type="ECO:0000313" key="10">
    <source>
        <dbReference type="EMBL" id="OAQ59251.1"/>
    </source>
</evidence>
<dbReference type="AlphaFoldDB" id="A0A179F1G7"/>
<dbReference type="EMBL" id="LSBJ02000010">
    <property type="protein sequence ID" value="OAQ59251.1"/>
    <property type="molecule type" value="Genomic_DNA"/>
</dbReference>
<feature type="transmembrane region" description="Helical" evidence="9">
    <location>
        <begin position="262"/>
        <end position="283"/>
    </location>
</feature>
<sequence>MARESDIENQNNQHEETPLLSNEQSGQQHEHNVEPQTKRSIRIGWRISWAIFGVVALTIFIKGWIDAGSDVKFDLKDALKRALGGGLSGAAAMVLQVLLLMPLRTIMNYQYRFGTSFTTATKTLYHDGGFGRYYQGLAAALIQGPLARFGDTAANAGILALLQSNSYLKHLPSPAKTVFASLSAAAFRMILTPIDTVKTTLQAQGSTGIDLLRQRFKKYGIATLWWGAFATAGATFVGHYPWFATYNFLTETIQEPPKSELLLWLLRLALIGFVASIVSDSVSNSLRVVKTYRQVNDTKVSYTDAVKLVVREDGIRGLLGRGLSTRILCNGLQGILFSILWKLFLDLWERKTNS</sequence>
<feature type="region of interest" description="Disordered" evidence="8">
    <location>
        <begin position="1"/>
        <end position="35"/>
    </location>
</feature>
<name>A0A179F1G7_METCM</name>
<comment type="caution">
    <text evidence="10">The sequence shown here is derived from an EMBL/GenBank/DDBJ whole genome shotgun (WGS) entry which is preliminary data.</text>
</comment>
<dbReference type="KEGG" id="pchm:VFPPC_10275"/>
<evidence type="ECO:0000256" key="9">
    <source>
        <dbReference type="SAM" id="Phobius"/>
    </source>
</evidence>
<feature type="transmembrane region" description="Helical" evidence="9">
    <location>
        <begin position="47"/>
        <end position="65"/>
    </location>
</feature>
<keyword evidence="7" id="KW-0813">Transport</keyword>
<evidence type="ECO:0000313" key="11">
    <source>
        <dbReference type="Proteomes" id="UP000078397"/>
    </source>
</evidence>
<proteinExistence type="inferred from homology"/>
<evidence type="ECO:0000256" key="3">
    <source>
        <dbReference type="ARBA" id="ARBA00022792"/>
    </source>
</evidence>
<keyword evidence="2 6" id="KW-0812">Transmembrane</keyword>
<dbReference type="PROSITE" id="PS50920">
    <property type="entry name" value="SOLCAR"/>
    <property type="match status" value="1"/>
</dbReference>
<accession>A0A179F1G7</accession>
<dbReference type="GO" id="GO:0016020">
    <property type="term" value="C:membrane"/>
    <property type="evidence" value="ECO:0007669"/>
    <property type="project" value="UniProtKB-SubCell"/>
</dbReference>
<dbReference type="SUPFAM" id="SSF103506">
    <property type="entry name" value="Mitochondrial carrier"/>
    <property type="match status" value="1"/>
</dbReference>
<protein>
    <submittedName>
        <fullName evidence="10">Mitochondrial carrier protein</fullName>
    </submittedName>
</protein>
<dbReference type="Pfam" id="PF00153">
    <property type="entry name" value="Mito_carr"/>
    <property type="match status" value="2"/>
</dbReference>
<comment type="subcellular location">
    <subcellularLocation>
        <location evidence="1">Membrane</location>
        <topology evidence="1">Multi-pass membrane protein</topology>
    </subcellularLocation>
</comment>
<keyword evidence="4 9" id="KW-1133">Transmembrane helix</keyword>
<keyword evidence="11" id="KW-1185">Reference proteome</keyword>
<dbReference type="InterPro" id="IPR023395">
    <property type="entry name" value="MCP_dom_sf"/>
</dbReference>
<evidence type="ECO:0000256" key="6">
    <source>
        <dbReference type="PROSITE-ProRule" id="PRU00282"/>
    </source>
</evidence>
<comment type="similarity">
    <text evidence="7">Belongs to the mitochondrial carrier (TC 2.A.29) family.</text>
</comment>
<evidence type="ECO:0000256" key="7">
    <source>
        <dbReference type="RuleBase" id="RU000488"/>
    </source>
</evidence>
<keyword evidence="3" id="KW-0496">Mitochondrion</keyword>
<evidence type="ECO:0000256" key="5">
    <source>
        <dbReference type="ARBA" id="ARBA00023136"/>
    </source>
</evidence>
<feature type="repeat" description="Solcar" evidence="6">
    <location>
        <begin position="172"/>
        <end position="252"/>
    </location>
</feature>
<dbReference type="RefSeq" id="XP_018137306.1">
    <property type="nucleotide sequence ID" value="XM_018288672.1"/>
</dbReference>
<organism evidence="10 11">
    <name type="scientific">Pochonia chlamydosporia 170</name>
    <dbReference type="NCBI Taxonomy" id="1380566"/>
    <lineage>
        <taxon>Eukaryota</taxon>
        <taxon>Fungi</taxon>
        <taxon>Dikarya</taxon>
        <taxon>Ascomycota</taxon>
        <taxon>Pezizomycotina</taxon>
        <taxon>Sordariomycetes</taxon>
        <taxon>Hypocreomycetidae</taxon>
        <taxon>Hypocreales</taxon>
        <taxon>Clavicipitaceae</taxon>
        <taxon>Pochonia</taxon>
    </lineage>
</organism>
<evidence type="ECO:0000256" key="1">
    <source>
        <dbReference type="ARBA" id="ARBA00004141"/>
    </source>
</evidence>
<dbReference type="PANTHER" id="PTHR47567:SF1">
    <property type="entry name" value="NAD-DEPENDENT EPIMERASE_DEHYDRATASE DOMAIN-CONTAINING PROTEIN"/>
    <property type="match status" value="1"/>
</dbReference>
<dbReference type="Gene3D" id="1.50.40.10">
    <property type="entry name" value="Mitochondrial carrier domain"/>
    <property type="match status" value="1"/>
</dbReference>
<dbReference type="Proteomes" id="UP000078397">
    <property type="component" value="Unassembled WGS sequence"/>
</dbReference>
<reference evidence="10 11" key="1">
    <citation type="journal article" date="2016" name="PLoS Pathog.">
        <title>Biosynthesis of antibiotic leucinostatins in bio-control fungus Purpureocillium lilacinum and their inhibition on phytophthora revealed by genome mining.</title>
        <authorList>
            <person name="Wang G."/>
            <person name="Liu Z."/>
            <person name="Lin R."/>
            <person name="Li E."/>
            <person name="Mao Z."/>
            <person name="Ling J."/>
            <person name="Yang Y."/>
            <person name="Yin W.B."/>
            <person name="Xie B."/>
        </authorList>
    </citation>
    <scope>NUCLEOTIDE SEQUENCE [LARGE SCALE GENOMIC DNA]</scope>
    <source>
        <strain evidence="10">170</strain>
    </source>
</reference>
<dbReference type="STRING" id="1380566.A0A179F1G7"/>
<evidence type="ECO:0000256" key="8">
    <source>
        <dbReference type="SAM" id="MobiDB-lite"/>
    </source>
</evidence>